<reference evidence="2" key="1">
    <citation type="journal article" date="2020" name="Nature">
        <title>Giant virus diversity and host interactions through global metagenomics.</title>
        <authorList>
            <person name="Schulz F."/>
            <person name="Roux S."/>
            <person name="Paez-Espino D."/>
            <person name="Jungbluth S."/>
            <person name="Walsh D.A."/>
            <person name="Denef V.J."/>
            <person name="McMahon K.D."/>
            <person name="Konstantinidis K.T."/>
            <person name="Eloe-Fadrosh E.A."/>
            <person name="Kyrpides N.C."/>
            <person name="Woyke T."/>
        </authorList>
    </citation>
    <scope>NUCLEOTIDE SEQUENCE</scope>
    <source>
        <strain evidence="2">GVMAG-M-3300023184-191</strain>
    </source>
</reference>
<name>A0A6C0I5Z5_9ZZZZ</name>
<feature type="compositionally biased region" description="Basic residues" evidence="1">
    <location>
        <begin position="537"/>
        <end position="546"/>
    </location>
</feature>
<dbReference type="EMBL" id="MN740102">
    <property type="protein sequence ID" value="QHT87825.1"/>
    <property type="molecule type" value="Genomic_DNA"/>
</dbReference>
<accession>A0A6C0I5Z5</accession>
<feature type="region of interest" description="Disordered" evidence="1">
    <location>
        <begin position="507"/>
        <end position="563"/>
    </location>
</feature>
<sequence length="563" mass="65098">MWRRLFSTNHGPHYDHDHAHAHYIATSVSILLKHIEACQNTSQLMGVLFIVVRTMFDVFDAYIDKRMSDHKYVELLESRDRDYKGPRHKRRRIFLHYNCMYTREIDPPPTSDRWNDYPLDRANEFARRVVDEFRDSVSNYFMCASGQQMQNFPALDDFRLKYRDYAFDTLLANFNAMPGFEDFCRHIGNATISMDTPIHDIKWAPVAMTLCDCSFVNVMKRLKLTSPAEERDSQIIVSCLSMFFSENSAHVMNRLVSGHSTFPMPMPMPLECFPKYPEHIDYLVKWHPMIAKIAKLPPKESEFEIRKHELQAIAEVQKLVDSVMEEVKECTLCNQGYTFKSVVSGQKRLSIGQGCSSAHGMVVGARNQCMPGKSVCDSCIQSQLSSRMANSDKCAYCRTSQIQPLQGRNVLNRLTRTLNIIRSKLIELKENSNNVQILSMYVTLCHSPCAVSYPSYVMTTFRSMHEMHRTEMTAILSKRNAIDANLKWVNELDEQIKALNVQERSDLDLKEEDEEDEPAHAAPKRRRRSADGGGKSNKTKRRHQPRQRQSNNTKSKRKVQLND</sequence>
<evidence type="ECO:0000313" key="2">
    <source>
        <dbReference type="EMBL" id="QHT87825.1"/>
    </source>
</evidence>
<feature type="compositionally biased region" description="Basic residues" evidence="1">
    <location>
        <begin position="554"/>
        <end position="563"/>
    </location>
</feature>
<protein>
    <submittedName>
        <fullName evidence="2">Uncharacterized protein</fullName>
    </submittedName>
</protein>
<organism evidence="2">
    <name type="scientific">viral metagenome</name>
    <dbReference type="NCBI Taxonomy" id="1070528"/>
    <lineage>
        <taxon>unclassified sequences</taxon>
        <taxon>metagenomes</taxon>
        <taxon>organismal metagenomes</taxon>
    </lineage>
</organism>
<evidence type="ECO:0000256" key="1">
    <source>
        <dbReference type="SAM" id="MobiDB-lite"/>
    </source>
</evidence>
<dbReference type="AlphaFoldDB" id="A0A6C0I5Z5"/>
<proteinExistence type="predicted"/>